<evidence type="ECO:0000313" key="5">
    <source>
        <dbReference type="Proteomes" id="UP000316298"/>
    </source>
</evidence>
<name>A0A542E7K9_9ACTN</name>
<dbReference type="PRINTS" id="PR00081">
    <property type="entry name" value="GDHRDH"/>
</dbReference>
<sequence length="268" mass="28550">MSSGKVWFVTGSSRGLGRAFVEAALSRGDRVAATTRKSLTELSEKYGDAVLPLVLDVTDRKAVFDAVEQAQAYFGRLDVIVNNAGYGLSGAVEELGEHQLRNQLDTNLFGPVWVVQAALPFLREQGSGHIMQVSSVAGLVGLGLGGAYCASKWALEGLSEVLAQEVAGFGVQVTIIEPGGYATDGFNGGDSAVPKPQYDEQRAALLSYVASVELDDPAAAGQAILELADSPNPPLRVFFGQGRELVEQVYADRLKTWSDWQDLSAKAR</sequence>
<dbReference type="PANTHER" id="PTHR43976:SF16">
    <property type="entry name" value="SHORT-CHAIN DEHYDROGENASE_REDUCTASE FAMILY PROTEIN"/>
    <property type="match status" value="1"/>
</dbReference>
<dbReference type="OrthoDB" id="9792003at2"/>
<protein>
    <submittedName>
        <fullName evidence="4">NADP-dependent 3-hydroxy acid dehydrogenase YdfG</fullName>
    </submittedName>
</protein>
<dbReference type="InterPro" id="IPR036291">
    <property type="entry name" value="NAD(P)-bd_dom_sf"/>
</dbReference>
<evidence type="ECO:0000256" key="2">
    <source>
        <dbReference type="ARBA" id="ARBA00023002"/>
    </source>
</evidence>
<evidence type="ECO:0000313" key="4">
    <source>
        <dbReference type="EMBL" id="TQJ11259.1"/>
    </source>
</evidence>
<comment type="similarity">
    <text evidence="1 3">Belongs to the short-chain dehydrogenases/reductases (SDR) family.</text>
</comment>
<dbReference type="Proteomes" id="UP000316298">
    <property type="component" value="Unassembled WGS sequence"/>
</dbReference>
<dbReference type="Pfam" id="PF00106">
    <property type="entry name" value="adh_short"/>
    <property type="match status" value="1"/>
</dbReference>
<gene>
    <name evidence="4" type="ORF">FB475_4168</name>
</gene>
<dbReference type="CDD" id="cd05374">
    <property type="entry name" value="17beta-HSD-like_SDR_c"/>
    <property type="match status" value="1"/>
</dbReference>
<dbReference type="PRINTS" id="PR00080">
    <property type="entry name" value="SDRFAMILY"/>
</dbReference>
<keyword evidence="2" id="KW-0560">Oxidoreductase</keyword>
<dbReference type="InterPro" id="IPR051911">
    <property type="entry name" value="SDR_oxidoreductase"/>
</dbReference>
<dbReference type="InterPro" id="IPR020904">
    <property type="entry name" value="Sc_DH/Rdtase_CS"/>
</dbReference>
<dbReference type="Gene3D" id="3.40.50.720">
    <property type="entry name" value="NAD(P)-binding Rossmann-like Domain"/>
    <property type="match status" value="1"/>
</dbReference>
<dbReference type="SUPFAM" id="SSF51735">
    <property type="entry name" value="NAD(P)-binding Rossmann-fold domains"/>
    <property type="match status" value="1"/>
</dbReference>
<reference evidence="4 5" key="1">
    <citation type="submission" date="2019-06" db="EMBL/GenBank/DDBJ databases">
        <title>Sequencing the genomes of 1000 actinobacteria strains.</title>
        <authorList>
            <person name="Klenk H.-P."/>
        </authorList>
    </citation>
    <scope>NUCLEOTIDE SEQUENCE [LARGE SCALE GENOMIC DNA]</scope>
    <source>
        <strain evidence="4 5">DSM 17305</strain>
    </source>
</reference>
<dbReference type="RefSeq" id="WP_141858227.1">
    <property type="nucleotide sequence ID" value="NZ_BAAAKA010000025.1"/>
</dbReference>
<evidence type="ECO:0000256" key="3">
    <source>
        <dbReference type="RuleBase" id="RU000363"/>
    </source>
</evidence>
<dbReference type="PANTHER" id="PTHR43976">
    <property type="entry name" value="SHORT CHAIN DEHYDROGENASE"/>
    <property type="match status" value="1"/>
</dbReference>
<evidence type="ECO:0000256" key="1">
    <source>
        <dbReference type="ARBA" id="ARBA00006484"/>
    </source>
</evidence>
<comment type="caution">
    <text evidence="4">The sequence shown here is derived from an EMBL/GenBank/DDBJ whole genome shotgun (WGS) entry which is preliminary data.</text>
</comment>
<dbReference type="InterPro" id="IPR002347">
    <property type="entry name" value="SDR_fam"/>
</dbReference>
<dbReference type="AlphaFoldDB" id="A0A542E7K9"/>
<accession>A0A542E7K9</accession>
<keyword evidence="5" id="KW-1185">Reference proteome</keyword>
<dbReference type="NCBIfam" id="NF006114">
    <property type="entry name" value="PRK08263.1"/>
    <property type="match status" value="1"/>
</dbReference>
<dbReference type="PROSITE" id="PS00061">
    <property type="entry name" value="ADH_SHORT"/>
    <property type="match status" value="1"/>
</dbReference>
<dbReference type="EMBL" id="VFMM01000002">
    <property type="protein sequence ID" value="TQJ11259.1"/>
    <property type="molecule type" value="Genomic_DNA"/>
</dbReference>
<organism evidence="4 5">
    <name type="scientific">Kribbella jejuensis</name>
    <dbReference type="NCBI Taxonomy" id="236068"/>
    <lineage>
        <taxon>Bacteria</taxon>
        <taxon>Bacillati</taxon>
        <taxon>Actinomycetota</taxon>
        <taxon>Actinomycetes</taxon>
        <taxon>Propionibacteriales</taxon>
        <taxon>Kribbellaceae</taxon>
        <taxon>Kribbella</taxon>
    </lineage>
</organism>
<proteinExistence type="inferred from homology"/>
<dbReference type="GO" id="GO:0016491">
    <property type="term" value="F:oxidoreductase activity"/>
    <property type="evidence" value="ECO:0007669"/>
    <property type="project" value="UniProtKB-KW"/>
</dbReference>